<accession>A0ABN9WL92</accession>
<reference evidence="2" key="1">
    <citation type="submission" date="2023-10" db="EMBL/GenBank/DDBJ databases">
        <authorList>
            <person name="Chen Y."/>
            <person name="Shah S."/>
            <person name="Dougan E. K."/>
            <person name="Thang M."/>
            <person name="Chan C."/>
        </authorList>
    </citation>
    <scope>NUCLEOTIDE SEQUENCE [LARGE SCALE GENOMIC DNA]</scope>
</reference>
<evidence type="ECO:0000256" key="1">
    <source>
        <dbReference type="SAM" id="MobiDB-lite"/>
    </source>
</evidence>
<keyword evidence="3" id="KW-1185">Reference proteome</keyword>
<proteinExistence type="predicted"/>
<name>A0ABN9WL92_9DINO</name>
<evidence type="ECO:0000313" key="3">
    <source>
        <dbReference type="Proteomes" id="UP001189429"/>
    </source>
</evidence>
<organism evidence="2 3">
    <name type="scientific">Prorocentrum cordatum</name>
    <dbReference type="NCBI Taxonomy" id="2364126"/>
    <lineage>
        <taxon>Eukaryota</taxon>
        <taxon>Sar</taxon>
        <taxon>Alveolata</taxon>
        <taxon>Dinophyceae</taxon>
        <taxon>Prorocentrales</taxon>
        <taxon>Prorocentraceae</taxon>
        <taxon>Prorocentrum</taxon>
    </lineage>
</organism>
<feature type="region of interest" description="Disordered" evidence="1">
    <location>
        <begin position="392"/>
        <end position="417"/>
    </location>
</feature>
<evidence type="ECO:0000313" key="2">
    <source>
        <dbReference type="EMBL" id="CAK0887359.1"/>
    </source>
</evidence>
<sequence length="417" mass="45396">MSEAAEFDRLHGIGTKEEHSIFTDRDPATSIKGCGFKDRSTALQTLLLIEQPGSRYKQYWTVRAMLERAKRHPVVVAAASLAATGASEQESTSSSSAKDMLEAIRVFEEWLKTRDKEVDNGNHKVDGAPMVEYRVTPGLETNCSSKRLSNSTEMAQRSRFASCKILNRRGGTAEQERLHGPEMQRQLRQDQAEGKRAVRSGAAGGMSQASGPSPWFSLPGPAFSSMFGGPGIHGYGRLHECGGAAVGGGCRTAEPITKLRVSVRATQDPPQGQSAQREARRLASAHWLEDLQRQVGVLRHRLIEAERSRNPDILRDPGGISALGLGAKPFDAWGSFELEYDVLSERARFSSWERKRSSSSPANGAQQSVLDFFAKRRKTESVEMLLVSANPQGAADGAADSSQPKGTISEEVVVLSD</sequence>
<comment type="caution">
    <text evidence="2">The sequence shown here is derived from an EMBL/GenBank/DDBJ whole genome shotgun (WGS) entry which is preliminary data.</text>
</comment>
<dbReference type="Proteomes" id="UP001189429">
    <property type="component" value="Unassembled WGS sequence"/>
</dbReference>
<dbReference type="EMBL" id="CAUYUJ010018931">
    <property type="protein sequence ID" value="CAK0887359.1"/>
    <property type="molecule type" value="Genomic_DNA"/>
</dbReference>
<feature type="region of interest" description="Disordered" evidence="1">
    <location>
        <begin position="170"/>
        <end position="195"/>
    </location>
</feature>
<gene>
    <name evidence="2" type="ORF">PCOR1329_LOCUS68441</name>
</gene>
<feature type="compositionally biased region" description="Basic and acidic residues" evidence="1">
    <location>
        <begin position="174"/>
        <end position="195"/>
    </location>
</feature>
<protein>
    <submittedName>
        <fullName evidence="2">Uncharacterized protein</fullName>
    </submittedName>
</protein>